<evidence type="ECO:0000313" key="1">
    <source>
        <dbReference type="EMBL" id="NLS09715.1"/>
    </source>
</evidence>
<protein>
    <submittedName>
        <fullName evidence="1">Uncharacterized protein</fullName>
    </submittedName>
</protein>
<dbReference type="Proteomes" id="UP000523139">
    <property type="component" value="Unassembled WGS sequence"/>
</dbReference>
<keyword evidence="2" id="KW-1185">Reference proteome</keyword>
<dbReference type="PROSITE" id="PS51257">
    <property type="entry name" value="PROKAR_LIPOPROTEIN"/>
    <property type="match status" value="1"/>
</dbReference>
<proteinExistence type="predicted"/>
<name>A0A7X8YDQ7_9MICC</name>
<dbReference type="RefSeq" id="WP_168887214.1">
    <property type="nucleotide sequence ID" value="NZ_JABAHY010000005.1"/>
</dbReference>
<dbReference type="EMBL" id="JABAHY010000005">
    <property type="protein sequence ID" value="NLS09715.1"/>
    <property type="molecule type" value="Genomic_DNA"/>
</dbReference>
<dbReference type="AlphaFoldDB" id="A0A7X8YDQ7"/>
<reference evidence="1 2" key="1">
    <citation type="submission" date="2020-04" db="EMBL/GenBank/DDBJ databases">
        <title>Nesterenkonia sp. nov., isolated from marine sediment.</title>
        <authorList>
            <person name="Zhang G."/>
        </authorList>
    </citation>
    <scope>NUCLEOTIDE SEQUENCE [LARGE SCALE GENOMIC DNA]</scope>
    <source>
        <strain evidence="1 2">MY13</strain>
    </source>
</reference>
<comment type="caution">
    <text evidence="1">The sequence shown here is derived from an EMBL/GenBank/DDBJ whole genome shotgun (WGS) entry which is preliminary data.</text>
</comment>
<evidence type="ECO:0000313" key="2">
    <source>
        <dbReference type="Proteomes" id="UP000523139"/>
    </source>
</evidence>
<accession>A0A7X8YDQ7</accession>
<organism evidence="1 2">
    <name type="scientific">Nesterenkonia sedimenti</name>
    <dbReference type="NCBI Taxonomy" id="1463632"/>
    <lineage>
        <taxon>Bacteria</taxon>
        <taxon>Bacillati</taxon>
        <taxon>Actinomycetota</taxon>
        <taxon>Actinomycetes</taxon>
        <taxon>Micrococcales</taxon>
        <taxon>Micrococcaceae</taxon>
        <taxon>Nesterenkonia</taxon>
    </lineage>
</organism>
<sequence length="335" mass="36616">MKRNGKTKSTTTPGWGALALIGVTGLTTGCGIFGGSDRLAGDLEYLPVPSDSDDDPSFHRVDAVDFEAVSELTGHEQPEPGASEDEFRDWQGTLFGLQEESADSAPIFVTLPGHQALTMTRETSVEDTAAQFGFSPLHMDRVSAYSGPAIYGVFEGDYEEELLDAAYGEPSEAGVWDNNEPDSRERAGAVEIDGKIAFGGEETLQLADGDVETLADQDGAVAVAEAIDDNDWFWAVLVSGPYDLEDGAEVQWRGHSVWLEDETYTGHFYWYHSSSEDAEANRELIETYLQELEQSWGIESLEMGVDNQLVTAEVDFTESPRAIQLAEQTLSPPFY</sequence>
<gene>
    <name evidence="1" type="ORF">HGQ17_06785</name>
</gene>